<accession>A0A5B8FWE7</accession>
<evidence type="ECO:0000313" key="1">
    <source>
        <dbReference type="EMBL" id="QDL90712.1"/>
    </source>
</evidence>
<dbReference type="InterPro" id="IPR026893">
    <property type="entry name" value="Tyr/Ser_Pase_IphP-type"/>
</dbReference>
<dbReference type="EMBL" id="CP040818">
    <property type="protein sequence ID" value="QDL90712.1"/>
    <property type="molecule type" value="Genomic_DNA"/>
</dbReference>
<dbReference type="GO" id="GO:0004721">
    <property type="term" value="F:phosphoprotein phosphatase activity"/>
    <property type="evidence" value="ECO:0007669"/>
    <property type="project" value="InterPro"/>
</dbReference>
<dbReference type="InterPro" id="IPR029021">
    <property type="entry name" value="Prot-tyrosine_phosphatase-like"/>
</dbReference>
<reference evidence="1 2" key="1">
    <citation type="submission" date="2019-06" db="EMBL/GenBank/DDBJ databases">
        <title>Genome sequence of Rhodobacteraceae bacterium D4M1.</title>
        <authorList>
            <person name="Cao J."/>
        </authorList>
    </citation>
    <scope>NUCLEOTIDE SEQUENCE [LARGE SCALE GENOMIC DNA]</scope>
    <source>
        <strain evidence="1 2">D4M1</strain>
    </source>
</reference>
<proteinExistence type="predicted"/>
<dbReference type="AlphaFoldDB" id="A0A5B8FWE7"/>
<evidence type="ECO:0000313" key="2">
    <source>
        <dbReference type="Proteomes" id="UP000305888"/>
    </source>
</evidence>
<organism evidence="1 2">
    <name type="scientific">Paroceanicella profunda</name>
    <dbReference type="NCBI Taxonomy" id="2579971"/>
    <lineage>
        <taxon>Bacteria</taxon>
        <taxon>Pseudomonadati</taxon>
        <taxon>Pseudomonadota</taxon>
        <taxon>Alphaproteobacteria</taxon>
        <taxon>Rhodobacterales</taxon>
        <taxon>Paracoccaceae</taxon>
        <taxon>Paroceanicella</taxon>
    </lineage>
</organism>
<sequence length="240" mass="27350">MNPFSKTPEARALRRQRDLARWSEPPTTWWGRFRAWANMLLQDHGIFRLIYPNYHRLGSRGARSAQPSPGLLRRFAREGGRTVMSLRGGMLFGSLPLEILACKELGLTFTRVRVRSRELPSREEFRELVAAMRSAEAPVLYHCKSGADRAGFVSVLHMHLIEGQPLEEAFGQLSARYGHFKHAKTGILDRFYETCLAETAGTGMGLEEWVETRYDPAAIKAGFRSTGLMSWVVERVLRRE</sequence>
<gene>
    <name evidence="1" type="ORF">FDP22_02260</name>
</gene>
<name>A0A5B8FWE7_9RHOB</name>
<dbReference type="KEGG" id="ppru:FDP22_02260"/>
<dbReference type="Gene3D" id="3.90.190.10">
    <property type="entry name" value="Protein tyrosine phosphatase superfamily"/>
    <property type="match status" value="1"/>
</dbReference>
<dbReference type="SUPFAM" id="SSF52799">
    <property type="entry name" value="(Phosphotyrosine protein) phosphatases II"/>
    <property type="match status" value="1"/>
</dbReference>
<dbReference type="Pfam" id="PF13350">
    <property type="entry name" value="Y_phosphatase3"/>
    <property type="match status" value="1"/>
</dbReference>
<keyword evidence="2" id="KW-1185">Reference proteome</keyword>
<dbReference type="RefSeq" id="WP_138576590.1">
    <property type="nucleotide sequence ID" value="NZ_CP040818.1"/>
</dbReference>
<protein>
    <submittedName>
        <fullName evidence="1">Protein tyrosine phosphatase</fullName>
    </submittedName>
</protein>
<dbReference type="OrthoDB" id="9814896at2"/>
<dbReference type="Proteomes" id="UP000305888">
    <property type="component" value="Chromosome"/>
</dbReference>